<sequence length="228" mass="25790">MCELPDIGPSLIKSRIQDAILEWCTDNNGHFKQVSVLIRGTITKLQSTIDSVIGKLNNLELGFSFFKSSSQVRSLSSDETTIISNMGTTIALALSPMWMNVARAVHPISQITKSKMIKHRTASDKTQFIKQMRETTVKAINTLVTELRLKTFVTDPFTSHYSKWLTALHQEASLILSSTYACITCIEEDLYKKTDTLQMFKTLQAMLNQCSNLLHELEKDMYKPDMDS</sequence>
<dbReference type="Proteomes" id="UP001634394">
    <property type="component" value="Unassembled WGS sequence"/>
</dbReference>
<name>A0ABD3XD94_SINWO</name>
<organism evidence="1 2">
    <name type="scientific">Sinanodonta woodiana</name>
    <name type="common">Chinese pond mussel</name>
    <name type="synonym">Anodonta woodiana</name>
    <dbReference type="NCBI Taxonomy" id="1069815"/>
    <lineage>
        <taxon>Eukaryota</taxon>
        <taxon>Metazoa</taxon>
        <taxon>Spiralia</taxon>
        <taxon>Lophotrochozoa</taxon>
        <taxon>Mollusca</taxon>
        <taxon>Bivalvia</taxon>
        <taxon>Autobranchia</taxon>
        <taxon>Heteroconchia</taxon>
        <taxon>Palaeoheterodonta</taxon>
        <taxon>Unionida</taxon>
        <taxon>Unionoidea</taxon>
        <taxon>Unionidae</taxon>
        <taxon>Unioninae</taxon>
        <taxon>Sinanodonta</taxon>
    </lineage>
</organism>
<accession>A0ABD3XD94</accession>
<dbReference type="AlphaFoldDB" id="A0ABD3XD94"/>
<dbReference type="EMBL" id="JBJQND010000003">
    <property type="protein sequence ID" value="KAL3883413.1"/>
    <property type="molecule type" value="Genomic_DNA"/>
</dbReference>
<comment type="caution">
    <text evidence="1">The sequence shown here is derived from an EMBL/GenBank/DDBJ whole genome shotgun (WGS) entry which is preliminary data.</text>
</comment>
<evidence type="ECO:0000313" key="1">
    <source>
        <dbReference type="EMBL" id="KAL3883413.1"/>
    </source>
</evidence>
<protein>
    <submittedName>
        <fullName evidence="1">Uncharacterized protein</fullName>
    </submittedName>
</protein>
<gene>
    <name evidence="1" type="ORF">ACJMK2_029680</name>
</gene>
<evidence type="ECO:0000313" key="2">
    <source>
        <dbReference type="Proteomes" id="UP001634394"/>
    </source>
</evidence>
<keyword evidence="2" id="KW-1185">Reference proteome</keyword>
<reference evidence="1 2" key="1">
    <citation type="submission" date="2024-11" db="EMBL/GenBank/DDBJ databases">
        <title>Chromosome-level genome assembly of the freshwater bivalve Anodonta woodiana.</title>
        <authorList>
            <person name="Chen X."/>
        </authorList>
    </citation>
    <scope>NUCLEOTIDE SEQUENCE [LARGE SCALE GENOMIC DNA]</scope>
    <source>
        <strain evidence="1">MN2024</strain>
        <tissue evidence="1">Gills</tissue>
    </source>
</reference>
<proteinExistence type="predicted"/>